<dbReference type="SFLD" id="SFLDS00003">
    <property type="entry name" value="Haloacid_Dehalogenase"/>
    <property type="match status" value="1"/>
</dbReference>
<organism evidence="7">
    <name type="scientific">freshwater metagenome</name>
    <dbReference type="NCBI Taxonomy" id="449393"/>
    <lineage>
        <taxon>unclassified sequences</taxon>
        <taxon>metagenomes</taxon>
        <taxon>ecological metagenomes</taxon>
    </lineage>
</organism>
<dbReference type="InterPro" id="IPR050793">
    <property type="entry name" value="CMP-NeuNAc_synthase"/>
</dbReference>
<gene>
    <name evidence="7" type="ORF">UFOPK2731_01265</name>
</gene>
<keyword evidence="4" id="KW-0479">Metal-binding</keyword>
<dbReference type="SUPFAM" id="SSF56784">
    <property type="entry name" value="HAD-like"/>
    <property type="match status" value="1"/>
</dbReference>
<comment type="cofactor">
    <cofactor evidence="1">
        <name>Mg(2+)</name>
        <dbReference type="ChEBI" id="CHEBI:18420"/>
    </cofactor>
</comment>
<comment type="subunit">
    <text evidence="3">Homotetramer.</text>
</comment>
<evidence type="ECO:0000256" key="2">
    <source>
        <dbReference type="ARBA" id="ARBA00005893"/>
    </source>
</evidence>
<evidence type="ECO:0000256" key="6">
    <source>
        <dbReference type="ARBA" id="ARBA00022842"/>
    </source>
</evidence>
<name>A0A6J6SRE1_9ZZZZ</name>
<reference evidence="7" key="1">
    <citation type="submission" date="2020-05" db="EMBL/GenBank/DDBJ databases">
        <authorList>
            <person name="Chiriac C."/>
            <person name="Salcher M."/>
            <person name="Ghai R."/>
            <person name="Kavagutti S V."/>
        </authorList>
    </citation>
    <scope>NUCLEOTIDE SEQUENCE</scope>
</reference>
<dbReference type="InterPro" id="IPR023214">
    <property type="entry name" value="HAD_sf"/>
</dbReference>
<comment type="similarity">
    <text evidence="2">Belongs to the KdsC family.</text>
</comment>
<protein>
    <submittedName>
        <fullName evidence="7">Unannotated protein</fullName>
    </submittedName>
</protein>
<dbReference type="AlphaFoldDB" id="A0A6J6SRE1"/>
<sequence length="185" mass="20317">MKIDITKFENIIFDFDGVFTDNSVYVNSNGEEFVKCDRSDGLGLNLFRAHLKSINWEMELAIVSTEVNGVVSARAKKIGLDCHHGIGNKLSFLSGNQAGQNGNRLRLPLDLSKTIYLGNDLNDLPVMRLAGLSFAPSDAHPLIKAVATHVSHELGGHGFVRSVLELLMDLPELSERDLNELISNS</sequence>
<dbReference type="InterPro" id="IPR036412">
    <property type="entry name" value="HAD-like_sf"/>
</dbReference>
<dbReference type="SFLD" id="SFLDG01136">
    <property type="entry name" value="C1.6:_Phosphoserine_Phosphatas"/>
    <property type="match status" value="1"/>
</dbReference>
<evidence type="ECO:0000256" key="5">
    <source>
        <dbReference type="ARBA" id="ARBA00022801"/>
    </source>
</evidence>
<evidence type="ECO:0000256" key="4">
    <source>
        <dbReference type="ARBA" id="ARBA00022723"/>
    </source>
</evidence>
<keyword evidence="5" id="KW-0378">Hydrolase</keyword>
<dbReference type="SFLD" id="SFLDG01138">
    <property type="entry name" value="C1.6.2:_Deoxy-d-mannose-octulo"/>
    <property type="match status" value="1"/>
</dbReference>
<dbReference type="InterPro" id="IPR010023">
    <property type="entry name" value="KdsC_fam"/>
</dbReference>
<evidence type="ECO:0000256" key="3">
    <source>
        <dbReference type="ARBA" id="ARBA00011881"/>
    </source>
</evidence>
<dbReference type="PANTHER" id="PTHR21485:SF3">
    <property type="entry name" value="N-ACYLNEURAMINATE CYTIDYLYLTRANSFERASE"/>
    <property type="match status" value="1"/>
</dbReference>
<dbReference type="EMBL" id="CAEZYO010000054">
    <property type="protein sequence ID" value="CAB4737481.1"/>
    <property type="molecule type" value="Genomic_DNA"/>
</dbReference>
<dbReference type="GO" id="GO:0046872">
    <property type="term" value="F:metal ion binding"/>
    <property type="evidence" value="ECO:0007669"/>
    <property type="project" value="UniProtKB-KW"/>
</dbReference>
<evidence type="ECO:0000256" key="1">
    <source>
        <dbReference type="ARBA" id="ARBA00001946"/>
    </source>
</evidence>
<proteinExistence type="inferred from homology"/>
<keyword evidence="6" id="KW-0460">Magnesium</keyword>
<accession>A0A6J6SRE1</accession>
<dbReference type="Gene3D" id="3.40.50.1000">
    <property type="entry name" value="HAD superfamily/HAD-like"/>
    <property type="match status" value="1"/>
</dbReference>
<dbReference type="Pfam" id="PF08282">
    <property type="entry name" value="Hydrolase_3"/>
    <property type="match status" value="1"/>
</dbReference>
<dbReference type="GO" id="GO:0016788">
    <property type="term" value="F:hydrolase activity, acting on ester bonds"/>
    <property type="evidence" value="ECO:0007669"/>
    <property type="project" value="InterPro"/>
</dbReference>
<dbReference type="GO" id="GO:0008781">
    <property type="term" value="F:N-acylneuraminate cytidylyltransferase activity"/>
    <property type="evidence" value="ECO:0007669"/>
    <property type="project" value="TreeGrafter"/>
</dbReference>
<dbReference type="PANTHER" id="PTHR21485">
    <property type="entry name" value="HAD SUPERFAMILY MEMBERS CMAS AND KDSC"/>
    <property type="match status" value="1"/>
</dbReference>
<evidence type="ECO:0000313" key="7">
    <source>
        <dbReference type="EMBL" id="CAB4737481.1"/>
    </source>
</evidence>